<gene>
    <name evidence="2" type="ORF">MCHLDSM_04778</name>
</gene>
<comment type="caution">
    <text evidence="2">The sequence shown here is derived from an EMBL/GenBank/DDBJ whole genome shotgun (WGS) entry which is preliminary data.</text>
</comment>
<feature type="region of interest" description="Disordered" evidence="1">
    <location>
        <begin position="212"/>
        <end position="255"/>
    </location>
</feature>
<feature type="region of interest" description="Disordered" evidence="1">
    <location>
        <begin position="98"/>
        <end position="125"/>
    </location>
</feature>
<feature type="compositionally biased region" description="Basic and acidic residues" evidence="1">
    <location>
        <begin position="226"/>
        <end position="236"/>
    </location>
</feature>
<evidence type="ECO:0000313" key="3">
    <source>
        <dbReference type="Proteomes" id="UP000036513"/>
    </source>
</evidence>
<dbReference type="Proteomes" id="UP000036513">
    <property type="component" value="Unassembled WGS sequence"/>
</dbReference>
<evidence type="ECO:0000256" key="1">
    <source>
        <dbReference type="SAM" id="MobiDB-lite"/>
    </source>
</evidence>
<feature type="compositionally biased region" description="Basic residues" evidence="1">
    <location>
        <begin position="106"/>
        <end position="118"/>
    </location>
</feature>
<proteinExistence type="predicted"/>
<keyword evidence="3" id="KW-1185">Reference proteome</keyword>
<accession>A0A0J6VLG6</accession>
<dbReference type="PATRIC" id="fig|37916.4.peg.4783"/>
<organism evidence="2 3">
    <name type="scientific">Mycolicibacterium chlorophenolicum</name>
    <dbReference type="NCBI Taxonomy" id="37916"/>
    <lineage>
        <taxon>Bacteria</taxon>
        <taxon>Bacillati</taxon>
        <taxon>Actinomycetota</taxon>
        <taxon>Actinomycetes</taxon>
        <taxon>Mycobacteriales</taxon>
        <taxon>Mycobacteriaceae</taxon>
        <taxon>Mycolicibacterium</taxon>
    </lineage>
</organism>
<name>A0A0J6VLG6_9MYCO</name>
<evidence type="ECO:0000313" key="2">
    <source>
        <dbReference type="EMBL" id="KMO71059.1"/>
    </source>
</evidence>
<sequence>MPGCLRRGLRPVSDFRADRCGTYGPASEFVGLWCLRSGHDDAREASPPRVAVMQLPRCQRLCPEPGYGLELGPTRDLFIAPDRRAPRLTQTSAAYRSSRCSAAAHTPRRRSHHGHTARRVPAAGSADAVGAGPGAAKAACCSGVNPSYCALTAPICSCNRLCLACKSARTAPACSAGPMSTRWGMSGRVGAKRADVAIPNCRTALTAASVARPASRRTSISSQRRAQFDHREHFHWDPPGPDAAAGNKVSGGPGE</sequence>
<dbReference type="STRING" id="37916.MCHLDSM_04778"/>
<feature type="compositionally biased region" description="Polar residues" evidence="1">
    <location>
        <begin position="216"/>
        <end position="225"/>
    </location>
</feature>
<reference evidence="2 3" key="1">
    <citation type="journal article" date="2015" name="Genome Biol. Evol.">
        <title>Characterization of Three Mycobacterium spp. with Potential Use in Bioremediation by Genome Sequencing and Comparative Genomics.</title>
        <authorList>
            <person name="Das S."/>
            <person name="Pettersson B.M."/>
            <person name="Behra P.R."/>
            <person name="Ramesh M."/>
            <person name="Dasgupta S."/>
            <person name="Bhattacharya A."/>
            <person name="Kirsebom L.A."/>
        </authorList>
    </citation>
    <scope>NUCLEOTIDE SEQUENCE [LARGE SCALE GENOMIC DNA]</scope>
    <source>
        <strain evidence="2 3">DSM 43826</strain>
    </source>
</reference>
<dbReference type="EMBL" id="JYNL01000063">
    <property type="protein sequence ID" value="KMO71059.1"/>
    <property type="molecule type" value="Genomic_DNA"/>
</dbReference>
<protein>
    <submittedName>
        <fullName evidence="2">Uncharacterized protein</fullName>
    </submittedName>
</protein>
<dbReference type="AlphaFoldDB" id="A0A0J6VLG6"/>